<reference evidence="10 11" key="1">
    <citation type="journal article" date="2019" name="Int. J. Syst. Evol. Microbiol.">
        <title>The Global Catalogue of Microorganisms (GCM) 10K type strain sequencing project: providing services to taxonomists for standard genome sequencing and annotation.</title>
        <authorList>
            <consortium name="The Broad Institute Genomics Platform"/>
            <consortium name="The Broad Institute Genome Sequencing Center for Infectious Disease"/>
            <person name="Wu L."/>
            <person name="Ma J."/>
        </authorList>
    </citation>
    <scope>NUCLEOTIDE SEQUENCE [LARGE SCALE GENOMIC DNA]</scope>
    <source>
        <strain evidence="10 11">CGMCC 1.12230</strain>
    </source>
</reference>
<evidence type="ECO:0000256" key="7">
    <source>
        <dbReference type="SAM" id="MobiDB-lite"/>
    </source>
</evidence>
<dbReference type="RefSeq" id="WP_390286679.1">
    <property type="nucleotide sequence ID" value="NZ_JBHUDI010000005.1"/>
</dbReference>
<dbReference type="Pfam" id="PF02080">
    <property type="entry name" value="TrkA_C"/>
    <property type="match status" value="1"/>
</dbReference>
<dbReference type="InterPro" id="IPR006037">
    <property type="entry name" value="RCK_C"/>
</dbReference>
<dbReference type="AlphaFoldDB" id="A0ABD6BFB7"/>
<evidence type="ECO:0000313" key="11">
    <source>
        <dbReference type="Proteomes" id="UP001597076"/>
    </source>
</evidence>
<keyword evidence="10" id="KW-0407">Ion channel</keyword>
<evidence type="ECO:0000313" key="10">
    <source>
        <dbReference type="EMBL" id="MFD1563789.1"/>
    </source>
</evidence>
<feature type="domain" description="RCK C-terminal" evidence="9">
    <location>
        <begin position="135"/>
        <end position="217"/>
    </location>
</feature>
<keyword evidence="4" id="KW-0630">Potassium</keyword>
<dbReference type="GO" id="GO:0034220">
    <property type="term" value="P:monoatomic ion transmembrane transport"/>
    <property type="evidence" value="ECO:0007669"/>
    <property type="project" value="UniProtKB-KW"/>
</dbReference>
<evidence type="ECO:0000259" key="9">
    <source>
        <dbReference type="PROSITE" id="PS51202"/>
    </source>
</evidence>
<gene>
    <name evidence="10" type="ORF">ACFR99_09535</name>
</gene>
<keyword evidence="6" id="KW-0406">Ion transport</keyword>
<evidence type="ECO:0000256" key="2">
    <source>
        <dbReference type="ARBA" id="ARBA00022448"/>
    </source>
</evidence>
<name>A0ABD6BFB7_9EURY</name>
<dbReference type="PROSITE" id="PS51201">
    <property type="entry name" value="RCK_N"/>
    <property type="match status" value="1"/>
</dbReference>
<feature type="region of interest" description="Disordered" evidence="7">
    <location>
        <begin position="223"/>
        <end position="248"/>
    </location>
</feature>
<protein>
    <submittedName>
        <fullName evidence="10">Potassium channel family protein</fullName>
    </submittedName>
</protein>
<evidence type="ECO:0000256" key="6">
    <source>
        <dbReference type="ARBA" id="ARBA00023065"/>
    </source>
</evidence>
<feature type="domain" description="RCK N-terminal" evidence="8">
    <location>
        <begin position="1"/>
        <end position="116"/>
    </location>
</feature>
<comment type="function">
    <text evidence="1">Part of a potassium transport system.</text>
</comment>
<accession>A0ABD6BFB7</accession>
<dbReference type="InterPro" id="IPR036721">
    <property type="entry name" value="RCK_C_sf"/>
</dbReference>
<keyword evidence="5" id="KW-0520">NAD</keyword>
<keyword evidence="2" id="KW-0813">Transport</keyword>
<comment type="caution">
    <text evidence="10">The sequence shown here is derived from an EMBL/GenBank/DDBJ whole genome shotgun (WGS) entry which is preliminary data.</text>
</comment>
<evidence type="ECO:0000256" key="3">
    <source>
        <dbReference type="ARBA" id="ARBA00022538"/>
    </source>
</evidence>
<dbReference type="SUPFAM" id="SSF51735">
    <property type="entry name" value="NAD(P)-binding Rossmann-fold domains"/>
    <property type="match status" value="1"/>
</dbReference>
<dbReference type="PRINTS" id="PR00335">
    <property type="entry name" value="KUPTAKETRKA"/>
</dbReference>
<dbReference type="PANTHER" id="PTHR43833:SF5">
    <property type="entry name" value="TRK SYSTEM POTASSIUM UPTAKE PROTEIN TRKA"/>
    <property type="match status" value="1"/>
</dbReference>
<feature type="compositionally biased region" description="Low complexity" evidence="7">
    <location>
        <begin position="223"/>
        <end position="233"/>
    </location>
</feature>
<dbReference type="InterPro" id="IPR036291">
    <property type="entry name" value="NAD(P)-bd_dom_sf"/>
</dbReference>
<dbReference type="Proteomes" id="UP001597076">
    <property type="component" value="Unassembled WGS sequence"/>
</dbReference>
<dbReference type="EMBL" id="JBHUDI010000005">
    <property type="protein sequence ID" value="MFD1563789.1"/>
    <property type="molecule type" value="Genomic_DNA"/>
</dbReference>
<dbReference type="GO" id="GO:0006813">
    <property type="term" value="P:potassium ion transport"/>
    <property type="evidence" value="ECO:0007669"/>
    <property type="project" value="UniProtKB-KW"/>
</dbReference>
<dbReference type="InterPro" id="IPR050721">
    <property type="entry name" value="Trk_Ktr_HKT_K-transport"/>
</dbReference>
<keyword evidence="3" id="KW-0633">Potassium transport</keyword>
<dbReference type="InterPro" id="IPR003148">
    <property type="entry name" value="RCK_N"/>
</dbReference>
<dbReference type="InterPro" id="IPR006036">
    <property type="entry name" value="K_uptake_TrkA"/>
</dbReference>
<dbReference type="SUPFAM" id="SSF116726">
    <property type="entry name" value="TrkA C-terminal domain-like"/>
    <property type="match status" value="1"/>
</dbReference>
<keyword evidence="11" id="KW-1185">Reference proteome</keyword>
<dbReference type="Gene3D" id="3.30.70.1450">
    <property type="entry name" value="Regulator of K+ conductance, C-terminal domain"/>
    <property type="match status" value="1"/>
</dbReference>
<organism evidence="10 11">
    <name type="scientific">Haloarchaeobius amylolyticus</name>
    <dbReference type="NCBI Taxonomy" id="1198296"/>
    <lineage>
        <taxon>Archaea</taxon>
        <taxon>Methanobacteriati</taxon>
        <taxon>Methanobacteriota</taxon>
        <taxon>Stenosarchaea group</taxon>
        <taxon>Halobacteria</taxon>
        <taxon>Halobacteriales</taxon>
        <taxon>Halorubellaceae</taxon>
        <taxon>Haloarchaeobius</taxon>
    </lineage>
</organism>
<dbReference type="PANTHER" id="PTHR43833">
    <property type="entry name" value="POTASSIUM CHANNEL PROTEIN 2-RELATED-RELATED"/>
    <property type="match status" value="1"/>
</dbReference>
<proteinExistence type="predicted"/>
<dbReference type="Pfam" id="PF02254">
    <property type="entry name" value="TrkA_N"/>
    <property type="match status" value="1"/>
</dbReference>
<evidence type="ECO:0000256" key="1">
    <source>
        <dbReference type="ARBA" id="ARBA00003660"/>
    </source>
</evidence>
<evidence type="ECO:0000259" key="8">
    <source>
        <dbReference type="PROSITE" id="PS51201"/>
    </source>
</evidence>
<dbReference type="Gene3D" id="3.40.50.720">
    <property type="entry name" value="NAD(P)-binding Rossmann-like Domain"/>
    <property type="match status" value="1"/>
</dbReference>
<evidence type="ECO:0000256" key="4">
    <source>
        <dbReference type="ARBA" id="ARBA00022958"/>
    </source>
</evidence>
<sequence>MQFVIIGAGRVGLRTARVLRDEGHEITLVERDEPTIRRARNQDFPVIEGDGSREPVLEEAGVADADALGALTRDLNVNFTACMIGNHHDCRTVMRIDEAYREGIYRKYANQVDEVIYPERLGAIGAKNALLGGTIRAIADIAPSLQVVELTITDAAPVNGYTISELHLPADATVLAFGKDTQPLEIPTEDLSLEAGDRLVVLAEFDVLNDVRQLLVGETPMEAAANAGSGSSSVSTDRDADSDTGGAN</sequence>
<dbReference type="PROSITE" id="PS51202">
    <property type="entry name" value="RCK_C"/>
    <property type="match status" value="1"/>
</dbReference>
<evidence type="ECO:0000256" key="5">
    <source>
        <dbReference type="ARBA" id="ARBA00023027"/>
    </source>
</evidence>